<dbReference type="OMA" id="GMCMIRL"/>
<proteinExistence type="inferred from homology"/>
<evidence type="ECO:0000256" key="6">
    <source>
        <dbReference type="ARBA" id="ARBA00022968"/>
    </source>
</evidence>
<dbReference type="GO" id="GO:0000139">
    <property type="term" value="C:Golgi membrane"/>
    <property type="evidence" value="ECO:0007669"/>
    <property type="project" value="UniProtKB-SubCell"/>
</dbReference>
<dbReference type="InterPro" id="IPR002659">
    <property type="entry name" value="Glyco_trans_31"/>
</dbReference>
<dbReference type="Proteomes" id="UP000472264">
    <property type="component" value="Chromosome 10"/>
</dbReference>
<keyword evidence="4" id="KW-0808">Transferase</keyword>
<evidence type="ECO:0000256" key="4">
    <source>
        <dbReference type="ARBA" id="ARBA00022679"/>
    </source>
</evidence>
<evidence type="ECO:0000256" key="5">
    <source>
        <dbReference type="ARBA" id="ARBA00022692"/>
    </source>
</evidence>
<dbReference type="Ensembl" id="ENSENLT00000051697.1">
    <property type="protein sequence ID" value="ENSENLP00000050459.1"/>
    <property type="gene ID" value="ENSENLG00000021203.1"/>
</dbReference>
<gene>
    <name evidence="11" type="primary">LOC115049606</name>
</gene>
<dbReference type="Pfam" id="PF01762">
    <property type="entry name" value="Galactosyl_T"/>
    <property type="match status" value="1"/>
</dbReference>
<dbReference type="PANTHER" id="PTHR11214:SF234">
    <property type="entry name" value="HEXOSYLTRANSFERASE"/>
    <property type="match status" value="1"/>
</dbReference>
<keyword evidence="6" id="KW-0735">Signal-anchor</keyword>
<evidence type="ECO:0000256" key="2">
    <source>
        <dbReference type="ARBA" id="ARBA00008661"/>
    </source>
</evidence>
<protein>
    <recommendedName>
        <fullName evidence="10">Hexosyltransferase</fullName>
        <ecNumber evidence="10">2.4.1.-</ecNumber>
    </recommendedName>
</protein>
<reference evidence="11" key="1">
    <citation type="submission" date="2021-04" db="EMBL/GenBank/DDBJ databases">
        <authorList>
            <consortium name="Wellcome Sanger Institute Data Sharing"/>
        </authorList>
    </citation>
    <scope>NUCLEOTIDE SEQUENCE [LARGE SCALE GENOMIC DNA]</scope>
</reference>
<name>A0A665X352_ECHNA</name>
<comment type="similarity">
    <text evidence="2 10">Belongs to the glycosyltransferase 31 family.</text>
</comment>
<evidence type="ECO:0000313" key="11">
    <source>
        <dbReference type="Ensembl" id="ENSENLP00000050459.1"/>
    </source>
</evidence>
<dbReference type="Gene3D" id="3.90.550.50">
    <property type="match status" value="1"/>
</dbReference>
<reference evidence="11" key="3">
    <citation type="submission" date="2025-09" db="UniProtKB">
        <authorList>
            <consortium name="Ensembl"/>
        </authorList>
    </citation>
    <scope>IDENTIFICATION</scope>
</reference>
<dbReference type="PANTHER" id="PTHR11214">
    <property type="entry name" value="BETA-1,3-N-ACETYLGLUCOSAMINYLTRANSFERASE"/>
    <property type="match status" value="1"/>
</dbReference>
<organism evidence="11 12">
    <name type="scientific">Echeneis naucrates</name>
    <name type="common">Live sharksucker</name>
    <dbReference type="NCBI Taxonomy" id="173247"/>
    <lineage>
        <taxon>Eukaryota</taxon>
        <taxon>Metazoa</taxon>
        <taxon>Chordata</taxon>
        <taxon>Craniata</taxon>
        <taxon>Vertebrata</taxon>
        <taxon>Euteleostomi</taxon>
        <taxon>Actinopterygii</taxon>
        <taxon>Neopterygii</taxon>
        <taxon>Teleostei</taxon>
        <taxon>Neoteleostei</taxon>
        <taxon>Acanthomorphata</taxon>
        <taxon>Carangaria</taxon>
        <taxon>Carangiformes</taxon>
        <taxon>Echeneidae</taxon>
        <taxon>Echeneis</taxon>
    </lineage>
</organism>
<keyword evidence="9" id="KW-0472">Membrane</keyword>
<keyword evidence="12" id="KW-1185">Reference proteome</keyword>
<dbReference type="GO" id="GO:0008532">
    <property type="term" value="F:N-acetyllactosaminide beta-1,3-N-acetylglucosaminyltransferase activity"/>
    <property type="evidence" value="ECO:0007669"/>
    <property type="project" value="UniProtKB-EC"/>
</dbReference>
<dbReference type="GO" id="GO:0030311">
    <property type="term" value="P:poly-N-acetyllactosamine biosynthetic process"/>
    <property type="evidence" value="ECO:0007669"/>
    <property type="project" value="TreeGrafter"/>
</dbReference>
<accession>A0A665X352</accession>
<dbReference type="GO" id="GO:0006493">
    <property type="term" value="P:protein O-linked glycosylation"/>
    <property type="evidence" value="ECO:0007669"/>
    <property type="project" value="TreeGrafter"/>
</dbReference>
<dbReference type="EC" id="2.4.1.-" evidence="10"/>
<comment type="subcellular location">
    <subcellularLocation>
        <location evidence="1 10">Golgi apparatus membrane</location>
        <topology evidence="1 10">Single-pass type II membrane protein</topology>
    </subcellularLocation>
</comment>
<evidence type="ECO:0000256" key="1">
    <source>
        <dbReference type="ARBA" id="ARBA00004323"/>
    </source>
</evidence>
<dbReference type="AlphaFoldDB" id="A0A665X352"/>
<evidence type="ECO:0000256" key="3">
    <source>
        <dbReference type="ARBA" id="ARBA00022676"/>
    </source>
</evidence>
<evidence type="ECO:0000256" key="8">
    <source>
        <dbReference type="ARBA" id="ARBA00023034"/>
    </source>
</evidence>
<keyword evidence="7" id="KW-1133">Transmembrane helix</keyword>
<evidence type="ECO:0000256" key="7">
    <source>
        <dbReference type="ARBA" id="ARBA00022989"/>
    </source>
</evidence>
<evidence type="ECO:0000313" key="12">
    <source>
        <dbReference type="Proteomes" id="UP000472264"/>
    </source>
</evidence>
<keyword evidence="3 10" id="KW-0328">Glycosyltransferase</keyword>
<evidence type="ECO:0000256" key="10">
    <source>
        <dbReference type="RuleBase" id="RU363063"/>
    </source>
</evidence>
<reference evidence="11" key="2">
    <citation type="submission" date="2025-08" db="UniProtKB">
        <authorList>
            <consortium name="Ensembl"/>
        </authorList>
    </citation>
    <scope>IDENTIFICATION</scope>
</reference>
<sequence>MNMNPYFEASQNLNKSHPVPVPQSFWELDSNLEPFWNHLQKITDQHFNPMLHPNSSKRRFNKSTSYEFLLRQSFSEVSDVNSIKRNFDKLPQQIQDFVRNMQKRDYPTLIEPNGVCGVGAKQKKEASLLLLAIKTKELNFKNRQAIRQTWGKQGWVAAHRPNSSRGKEGGAFVRRVFLLGKENPEELGVNISELLQQENNLYGDILQWDFRDTFFNLTLKDVLFWRWFSNSCDRTHFVFKGDEDVFVNTPKMITHLKELLKEPKARSTMKDFMVGDVIRGATPNRLSSSKYYIPHSFYKGTYPLYAGGGGVVYSGLLTKRLYNMSKKIHLFPIDDVYVGMCMFQLNASPIHHPAFLTFDFPKKEKGEPCLYHRIMLVHKRSPQQLIKLWADMNNTYTQCKDMPLRS</sequence>
<evidence type="ECO:0000256" key="9">
    <source>
        <dbReference type="ARBA" id="ARBA00023136"/>
    </source>
</evidence>
<dbReference type="InParanoid" id="A0A665X352"/>
<keyword evidence="5" id="KW-0812">Transmembrane</keyword>
<keyword evidence="8 10" id="KW-0333">Golgi apparatus</keyword>